<protein>
    <submittedName>
        <fullName evidence="10">Signal-regulatory protein beta-1-like isoform X1</fullName>
    </submittedName>
</protein>
<dbReference type="InterPro" id="IPR013783">
    <property type="entry name" value="Ig-like_fold"/>
</dbReference>
<dbReference type="SMART" id="SM00406">
    <property type="entry name" value="IGv"/>
    <property type="match status" value="1"/>
</dbReference>
<keyword evidence="6" id="KW-1133">Transmembrane helix</keyword>
<dbReference type="InterPro" id="IPR036179">
    <property type="entry name" value="Ig-like_dom_sf"/>
</dbReference>
<feature type="signal peptide" evidence="7">
    <location>
        <begin position="1"/>
        <end position="28"/>
    </location>
</feature>
<dbReference type="FunFam" id="2.60.40.10:FF:000295">
    <property type="entry name" value="Tyrosine-protein phosphatase non-receptor type substrate 1"/>
    <property type="match status" value="1"/>
</dbReference>
<dbReference type="Gene3D" id="2.60.40.10">
    <property type="entry name" value="Immunoglobulins"/>
    <property type="match status" value="3"/>
</dbReference>
<feature type="compositionally biased region" description="Basic and acidic residues" evidence="5">
    <location>
        <begin position="489"/>
        <end position="503"/>
    </location>
</feature>
<dbReference type="InParanoid" id="A0A3Q7PNU3"/>
<dbReference type="AlphaFoldDB" id="A0A3Q7PNU3"/>
<keyword evidence="1 7" id="KW-0732">Signal</keyword>
<evidence type="ECO:0000256" key="4">
    <source>
        <dbReference type="ARBA" id="ARBA00023319"/>
    </source>
</evidence>
<reference evidence="10" key="2">
    <citation type="submission" date="2025-08" db="UniProtKB">
        <authorList>
            <consortium name="RefSeq"/>
        </authorList>
    </citation>
    <scope>IDENTIFICATION</scope>
    <source>
        <tissue evidence="10">Blood</tissue>
    </source>
</reference>
<evidence type="ECO:0000313" key="9">
    <source>
        <dbReference type="Proteomes" id="UP000286641"/>
    </source>
</evidence>
<dbReference type="Proteomes" id="UP000286641">
    <property type="component" value="Unplaced"/>
</dbReference>
<keyword evidence="2" id="KW-1015">Disulfide bond</keyword>
<accession>A0A3Q7PNU3</accession>
<dbReference type="SMART" id="SM00409">
    <property type="entry name" value="IG"/>
    <property type="match status" value="3"/>
</dbReference>
<dbReference type="Pfam" id="PF07654">
    <property type="entry name" value="C1-set"/>
    <property type="match status" value="2"/>
</dbReference>
<name>A0A3Q7PNU3_CALUR</name>
<feature type="domain" description="Ig-like" evidence="8">
    <location>
        <begin position="251"/>
        <end position="343"/>
    </location>
</feature>
<proteinExistence type="predicted"/>
<dbReference type="InterPro" id="IPR003599">
    <property type="entry name" value="Ig_sub"/>
</dbReference>
<evidence type="ECO:0000256" key="6">
    <source>
        <dbReference type="SAM" id="Phobius"/>
    </source>
</evidence>
<evidence type="ECO:0000256" key="7">
    <source>
        <dbReference type="SAM" id="SignalP"/>
    </source>
</evidence>
<dbReference type="InterPro" id="IPR003597">
    <property type="entry name" value="Ig_C1-set"/>
</dbReference>
<keyword evidence="6" id="KW-0472">Membrane</keyword>
<keyword evidence="9" id="KW-1185">Reference proteome</keyword>
<dbReference type="PANTHER" id="PTHR19971">
    <property type="entry name" value="SIGNAL-REGULATORY PROTEIN BETA"/>
    <property type="match status" value="1"/>
</dbReference>
<dbReference type="FunFam" id="2.60.40.10:FF:001726">
    <property type="entry name" value="Signal-regulatory protein beta 3"/>
    <property type="match status" value="1"/>
</dbReference>
<evidence type="ECO:0000313" key="10">
    <source>
        <dbReference type="RefSeq" id="XP_025731687.1"/>
    </source>
</evidence>
<keyword evidence="3" id="KW-0325">Glycoprotein</keyword>
<dbReference type="InterPro" id="IPR013106">
    <property type="entry name" value="Ig_V-set"/>
</dbReference>
<evidence type="ECO:0000256" key="3">
    <source>
        <dbReference type="ARBA" id="ARBA00023180"/>
    </source>
</evidence>
<keyword evidence="6" id="KW-0812">Transmembrane</keyword>
<feature type="domain" description="Ig-like" evidence="8">
    <location>
        <begin position="30"/>
        <end position="119"/>
    </location>
</feature>
<dbReference type="InterPro" id="IPR051755">
    <property type="entry name" value="Ig-like_CS_Receptor"/>
</dbReference>
<keyword evidence="4" id="KW-0393">Immunoglobulin domain</keyword>
<evidence type="ECO:0000256" key="1">
    <source>
        <dbReference type="ARBA" id="ARBA00022729"/>
    </source>
</evidence>
<organism evidence="9 10">
    <name type="scientific">Callorhinus ursinus</name>
    <name type="common">Northern fur seal</name>
    <dbReference type="NCBI Taxonomy" id="34884"/>
    <lineage>
        <taxon>Eukaryota</taxon>
        <taxon>Metazoa</taxon>
        <taxon>Chordata</taxon>
        <taxon>Craniata</taxon>
        <taxon>Vertebrata</taxon>
        <taxon>Euteleostomi</taxon>
        <taxon>Mammalia</taxon>
        <taxon>Eutheria</taxon>
        <taxon>Laurasiatheria</taxon>
        <taxon>Carnivora</taxon>
        <taxon>Caniformia</taxon>
        <taxon>Pinnipedia</taxon>
        <taxon>Otariidae</taxon>
        <taxon>Callorhinus</taxon>
    </lineage>
</organism>
<dbReference type="InterPro" id="IPR007110">
    <property type="entry name" value="Ig-like_dom"/>
</dbReference>
<evidence type="ECO:0000256" key="5">
    <source>
        <dbReference type="SAM" id="MobiDB-lite"/>
    </source>
</evidence>
<sequence>MPAPASPPRLPRPSLLLPLLLGLTGVAGEPELQVIQPEKSMAVAAGQTATLRCTLTSLLPSGPVEWFRGTGPARQLIFGFRGGSYPRVTNVADTTKRNSTDFSIRISNITPADAGTYYCVKFQKGTPDVEFKSGPGTRMFVHEAKPSLPEVSGPSNRISPGQTVNLTCTSTGFFPKSIHLKWLENDVELPAFQTLVFLPRDAGSYTIVSTVLVTLDLSSLHSQLTCQVAHNTLQSPLSRHVNISKFLQVIPTVTVSSHRVPSLQLAILTCYVQRFYPEVIQITWLEVNRRFKACEPPTPTKNPDGTFSQDNHILVHTSEDKALFTCEVWQEAQPLIQAHVRLSESRGQPACLDARASSSLSGTLILLGWKLFPLTALCIIYVLKRRFPSKSLRAPGESGICKTHRIATSNDSFLWSTGGLRRQAWGPLQPSHSPPANAPASASLHFQRRNHAFPRPPSKSNASTSPWQNLIQSNTGKELWKMWFPDFQPSDKEEKRERNGDKA</sequence>
<gene>
    <name evidence="10" type="primary">LOC112827375</name>
</gene>
<feature type="region of interest" description="Disordered" evidence="5">
    <location>
        <begin position="482"/>
        <end position="503"/>
    </location>
</feature>
<dbReference type="SMART" id="SM00407">
    <property type="entry name" value="IGc1"/>
    <property type="match status" value="2"/>
</dbReference>
<reference key="1">
    <citation type="submission" date="2019-01" db="UniProtKB">
        <authorList>
            <consortium name="RefSeq"/>
        </authorList>
    </citation>
    <scope>IDENTIFICATION</scope>
</reference>
<dbReference type="RefSeq" id="XP_025731687.1">
    <property type="nucleotide sequence ID" value="XM_025875902.1"/>
</dbReference>
<dbReference type="Pfam" id="PF07686">
    <property type="entry name" value="V-set"/>
    <property type="match status" value="1"/>
</dbReference>
<evidence type="ECO:0000259" key="8">
    <source>
        <dbReference type="PROSITE" id="PS50835"/>
    </source>
</evidence>
<feature type="domain" description="Ig-like" evidence="8">
    <location>
        <begin position="146"/>
        <end position="244"/>
    </location>
</feature>
<dbReference type="PROSITE" id="PS50835">
    <property type="entry name" value="IG_LIKE"/>
    <property type="match status" value="3"/>
</dbReference>
<evidence type="ECO:0000256" key="2">
    <source>
        <dbReference type="ARBA" id="ARBA00023157"/>
    </source>
</evidence>
<feature type="transmembrane region" description="Helical" evidence="6">
    <location>
        <begin position="364"/>
        <end position="383"/>
    </location>
</feature>
<dbReference type="SUPFAM" id="SSF48726">
    <property type="entry name" value="Immunoglobulin"/>
    <property type="match status" value="3"/>
</dbReference>
<feature type="chain" id="PRO_5018740115" evidence="7">
    <location>
        <begin position="29"/>
        <end position="503"/>
    </location>
</feature>